<gene>
    <name evidence="1" type="primary">98</name>
    <name evidence="1" type="ORF">SEA_KRISTARAM_98</name>
</gene>
<dbReference type="InterPro" id="IPR002052">
    <property type="entry name" value="DNA_methylase_N6_adenine_CS"/>
</dbReference>
<keyword evidence="1" id="KW-0808">Transferase</keyword>
<sequence>MTYRKIIGNYQQTGARGVSVAAHRFNNHLRYREGEHPNQRQLTPPYILEPIREALGGIELDPCTEPDNPTAADRFYTVNDDGLEQPWDAQRIYCNPPYGKAREPWTRRCIEAASNGAAVVLLIPSHTDTRLVHECFTTADCAPVHQGPGQVRRAA</sequence>
<dbReference type="GO" id="GO:0032259">
    <property type="term" value="P:methylation"/>
    <property type="evidence" value="ECO:0007669"/>
    <property type="project" value="UniProtKB-KW"/>
</dbReference>
<proteinExistence type="predicted"/>
<dbReference type="EMBL" id="MH651178">
    <property type="protein sequence ID" value="AXQ64155.1"/>
    <property type="molecule type" value="Genomic_DNA"/>
</dbReference>
<dbReference type="GO" id="GO:0009307">
    <property type="term" value="P:DNA restriction-modification system"/>
    <property type="evidence" value="ECO:0007669"/>
    <property type="project" value="InterPro"/>
</dbReference>
<keyword evidence="2" id="KW-1185">Reference proteome</keyword>
<keyword evidence="1" id="KW-0489">Methyltransferase</keyword>
<dbReference type="KEGG" id="vg:60330590"/>
<dbReference type="PROSITE" id="PS00092">
    <property type="entry name" value="N6_MTASE"/>
    <property type="match status" value="1"/>
</dbReference>
<evidence type="ECO:0000313" key="1">
    <source>
        <dbReference type="EMBL" id="AXQ64155.1"/>
    </source>
</evidence>
<protein>
    <submittedName>
        <fullName evidence="1">DNA methylase</fullName>
    </submittedName>
</protein>
<dbReference type="Pfam" id="PF05869">
    <property type="entry name" value="Dam"/>
    <property type="match status" value="1"/>
</dbReference>
<dbReference type="InterPro" id="IPR008593">
    <property type="entry name" value="Dam_MeTrfase"/>
</dbReference>
<dbReference type="GO" id="GO:0009007">
    <property type="term" value="F:site-specific DNA-methyltransferase (adenine-specific) activity"/>
    <property type="evidence" value="ECO:0007669"/>
    <property type="project" value="InterPro"/>
</dbReference>
<reference evidence="1 2" key="1">
    <citation type="submission" date="2018-07" db="EMBL/GenBank/DDBJ databases">
        <authorList>
            <person name="Marker K.J."/>
            <person name="Johnson R.A."/>
            <person name="Jones B.A."/>
            <person name="Hensley O.B."/>
            <person name="Delamare B.J."/>
            <person name="Bricker A.D."/>
            <person name="Gaffney B.L."/>
            <person name="Staples A.K."/>
            <person name="King R.A."/>
            <person name="Rinehart C.A."/>
            <person name="Rowland N.S."/>
            <person name="Garlena R.A."/>
            <person name="Russell D.A."/>
            <person name="Pope W.H."/>
            <person name="Jacobs-Sera D."/>
            <person name="Hendrix R.W."/>
            <person name="Hatfull G.F."/>
        </authorList>
    </citation>
    <scope>NUCLEOTIDE SEQUENCE [LARGE SCALE GENOMIC DNA]</scope>
</reference>
<dbReference type="Proteomes" id="UP000264538">
    <property type="component" value="Segment"/>
</dbReference>
<name>A0A385E034_9CAUD</name>
<accession>A0A385E034</accession>
<dbReference type="RefSeq" id="YP_009959051.1">
    <property type="nucleotide sequence ID" value="NC_051676.1"/>
</dbReference>
<evidence type="ECO:0000313" key="2">
    <source>
        <dbReference type="Proteomes" id="UP000264538"/>
    </source>
</evidence>
<dbReference type="GeneID" id="60330590"/>
<organism evidence="1 2">
    <name type="scientific">Mycobacterium phage KristaRAM</name>
    <dbReference type="NCBI Taxonomy" id="2301700"/>
    <lineage>
        <taxon>Viruses</taxon>
        <taxon>Duplodnaviria</taxon>
        <taxon>Heunggongvirae</taxon>
        <taxon>Uroviricota</taxon>
        <taxon>Caudoviricetes</taxon>
        <taxon>Gracegardnervirinae</taxon>
        <taxon>Cheoctovirus</taxon>
        <taxon>Cheoctovirus kristaram</taxon>
    </lineage>
</organism>
<dbReference type="GO" id="GO:0003677">
    <property type="term" value="F:DNA binding"/>
    <property type="evidence" value="ECO:0007669"/>
    <property type="project" value="InterPro"/>
</dbReference>